<dbReference type="Proteomes" id="UP000887575">
    <property type="component" value="Unassembled WGS sequence"/>
</dbReference>
<proteinExistence type="predicted"/>
<dbReference type="GO" id="GO:0005634">
    <property type="term" value="C:nucleus"/>
    <property type="evidence" value="ECO:0007669"/>
    <property type="project" value="UniProtKB-SubCell"/>
</dbReference>
<dbReference type="Gene3D" id="3.10.20.90">
    <property type="entry name" value="Phosphatidylinositol 3-kinase Catalytic Subunit, Chain A, domain 1"/>
    <property type="match status" value="1"/>
</dbReference>
<keyword evidence="2" id="KW-0539">Nucleus</keyword>
<evidence type="ECO:0000256" key="1">
    <source>
        <dbReference type="ARBA" id="ARBA00004123"/>
    </source>
</evidence>
<name>A0AAF3F7V0_9BILA</name>
<evidence type="ECO:0000256" key="2">
    <source>
        <dbReference type="ARBA" id="ARBA00023242"/>
    </source>
</evidence>
<dbReference type="InterPro" id="IPR051507">
    <property type="entry name" value="PcG_RING_finger"/>
</dbReference>
<accession>A0AAF3F7V0</accession>
<dbReference type="WBParaSite" id="MBELARI_LOCUS2972">
    <property type="protein sequence ID" value="MBELARI_LOCUS2972"/>
    <property type="gene ID" value="MBELARI_LOCUS2972"/>
</dbReference>
<organism evidence="3 4">
    <name type="scientific">Mesorhabditis belari</name>
    <dbReference type="NCBI Taxonomy" id="2138241"/>
    <lineage>
        <taxon>Eukaryota</taxon>
        <taxon>Metazoa</taxon>
        <taxon>Ecdysozoa</taxon>
        <taxon>Nematoda</taxon>
        <taxon>Chromadorea</taxon>
        <taxon>Rhabditida</taxon>
        <taxon>Rhabditina</taxon>
        <taxon>Rhabditomorpha</taxon>
        <taxon>Rhabditoidea</taxon>
        <taxon>Rhabditidae</taxon>
        <taxon>Mesorhabditinae</taxon>
        <taxon>Mesorhabditis</taxon>
    </lineage>
</organism>
<sequence>MSAHLCKSCLLKHFEEVNNNCPQCGELIHQSHPSHYVAFDRTLQDIVYRLVPGMFAEEKKRRFDFIRRKNKKEGIVEEPESGKKKDEPTVGAYNKCFEGKAILSHHRDGNQTVVELSPGEGLAKAARNIIRLSSLATINTLKRYLAMCLWKDVSRYQELDIFCNNELMGKDFSMQFIRMTRWRQRASDSFVKAKIIRVYACDGFCGDGQFWPLTRCCEKNDFFGQAGGECQGSRAFCDIGF</sequence>
<comment type="subcellular location">
    <subcellularLocation>
        <location evidence="1">Nucleus</location>
    </subcellularLocation>
</comment>
<dbReference type="PANTHER" id="PTHR45893">
    <property type="entry name" value="POLYCOMB GROUP RING FINGER PROTEIN"/>
    <property type="match status" value="1"/>
</dbReference>
<dbReference type="AlphaFoldDB" id="A0AAF3F7V0"/>
<keyword evidence="3" id="KW-1185">Reference proteome</keyword>
<dbReference type="Gene3D" id="3.30.40.10">
    <property type="entry name" value="Zinc/RING finger domain, C3HC4 (zinc finger)"/>
    <property type="match status" value="1"/>
</dbReference>
<evidence type="ECO:0000313" key="3">
    <source>
        <dbReference type="Proteomes" id="UP000887575"/>
    </source>
</evidence>
<protein>
    <submittedName>
        <fullName evidence="4">Uncharacterized protein</fullName>
    </submittedName>
</protein>
<dbReference type="InterPro" id="IPR013083">
    <property type="entry name" value="Znf_RING/FYVE/PHD"/>
</dbReference>
<reference evidence="4" key="1">
    <citation type="submission" date="2024-02" db="UniProtKB">
        <authorList>
            <consortium name="WormBaseParasite"/>
        </authorList>
    </citation>
    <scope>IDENTIFICATION</scope>
</reference>
<evidence type="ECO:0000313" key="4">
    <source>
        <dbReference type="WBParaSite" id="MBELARI_LOCUS2972"/>
    </source>
</evidence>